<name>A0A6F8VGU2_9PROT</name>
<sequence length="70" mass="7793">MKISSASASCMNNASESIGDFDTPRLAIWSAVKSFFRKLDRHLTAIAYAEAGNFDEVQKILDQNKVQAQR</sequence>
<evidence type="ECO:0000313" key="2">
    <source>
        <dbReference type="Proteomes" id="UP000502260"/>
    </source>
</evidence>
<evidence type="ECO:0000313" key="1">
    <source>
        <dbReference type="EMBL" id="BCB27939.1"/>
    </source>
</evidence>
<dbReference type="EMBL" id="AP022853">
    <property type="protein sequence ID" value="BCB27939.1"/>
    <property type="molecule type" value="Genomic_DNA"/>
</dbReference>
<protein>
    <submittedName>
        <fullName evidence="1">Uncharacterized protein</fullName>
    </submittedName>
</protein>
<accession>A0A6F8VGU2</accession>
<dbReference type="AlphaFoldDB" id="A0A6F8VGU2"/>
<dbReference type="KEGG" id="slac:SKTS_28250"/>
<organism evidence="1 2">
    <name type="scientific">Sulfurimicrobium lacus</name>
    <dbReference type="NCBI Taxonomy" id="2715678"/>
    <lineage>
        <taxon>Bacteria</taxon>
        <taxon>Pseudomonadati</taxon>
        <taxon>Pseudomonadota</taxon>
        <taxon>Betaproteobacteria</taxon>
        <taxon>Nitrosomonadales</taxon>
        <taxon>Sulfuricellaceae</taxon>
        <taxon>Sulfurimicrobium</taxon>
    </lineage>
</organism>
<gene>
    <name evidence="1" type="ORF">SKTS_28250</name>
</gene>
<keyword evidence="2" id="KW-1185">Reference proteome</keyword>
<dbReference type="Proteomes" id="UP000502260">
    <property type="component" value="Chromosome"/>
</dbReference>
<proteinExistence type="predicted"/>
<reference evidence="2" key="1">
    <citation type="submission" date="2020-03" db="EMBL/GenBank/DDBJ databases">
        <title>Complete genome sequence of sulfur-oxidizing bacterium skT11.</title>
        <authorList>
            <person name="Kanda M."/>
            <person name="Kojima H."/>
            <person name="Fukui M."/>
        </authorList>
    </citation>
    <scope>NUCLEOTIDE SEQUENCE [LARGE SCALE GENOMIC DNA]</scope>
    <source>
        <strain evidence="2">skT11</strain>
    </source>
</reference>